<name>A0A381V0V2_9ZZZZ</name>
<sequence>MGGIRPDGTWRNWAGNQVTHPVRIERPQCEDEVVAVVRAAASEGLRIRAVGAGHSFTGIAATDEVLVTLDGLADVNDLDTDSGRVRVGAGIRLRDLNPYLKAAGLAMPNLGDIDYQSVAGAIATSTHGTGLGFRSIADGVVGLRMVAGDGTVVNCDRTTDPDLLHVARVGLGALGIVTEVTLVCVPAFNLKAVEEVLSVDEVVECFDEWAESTDHAEFFWMPHTDLALVKRNTRTTEEPPPPRSRRHALRRRWNRFKNKEINENLLFGALNHLGRLRPSLIPRLNTLVAPEGGRAEYVTTSYAVFTSPRRVRFYEMEYAVPREHGIEAFSRVRRLADGLDRPVSFPVEFRVLGADDIPLSTATGRDSAYIAVHVFRGTPHGRYFSGVEEIMNDYGGRPHWGKLHFQDAETLADLYPEWDRFQTARRRLDPDGRFTNAYLERVLG</sequence>
<dbReference type="InterPro" id="IPR016166">
    <property type="entry name" value="FAD-bd_PCMH"/>
</dbReference>
<dbReference type="Gene3D" id="3.30.43.10">
    <property type="entry name" value="Uridine Diphospho-n-acetylenolpyruvylglucosamine Reductase, domain 2"/>
    <property type="match status" value="1"/>
</dbReference>
<dbReference type="GO" id="GO:0080049">
    <property type="term" value="F:L-gulono-1,4-lactone dehydrogenase activity"/>
    <property type="evidence" value="ECO:0007669"/>
    <property type="project" value="TreeGrafter"/>
</dbReference>
<keyword evidence="1" id="KW-0560">Oxidoreductase</keyword>
<dbReference type="PROSITE" id="PS51387">
    <property type="entry name" value="FAD_PCMH"/>
    <property type="match status" value="1"/>
</dbReference>
<feature type="domain" description="FAD-binding PCMH-type" evidence="2">
    <location>
        <begin position="17"/>
        <end position="187"/>
    </location>
</feature>
<dbReference type="Gene3D" id="3.30.465.10">
    <property type="match status" value="1"/>
</dbReference>
<dbReference type="GO" id="GO:0016020">
    <property type="term" value="C:membrane"/>
    <property type="evidence" value="ECO:0007669"/>
    <property type="project" value="InterPro"/>
</dbReference>
<dbReference type="Gene3D" id="1.10.45.10">
    <property type="entry name" value="Vanillyl-alcohol Oxidase, Chain A, domain 4"/>
    <property type="match status" value="1"/>
</dbReference>
<dbReference type="PANTHER" id="PTHR43762">
    <property type="entry name" value="L-GULONOLACTONE OXIDASE"/>
    <property type="match status" value="1"/>
</dbReference>
<evidence type="ECO:0000313" key="3">
    <source>
        <dbReference type="EMBL" id="SVA34002.1"/>
    </source>
</evidence>
<evidence type="ECO:0000259" key="2">
    <source>
        <dbReference type="PROSITE" id="PS51387"/>
    </source>
</evidence>
<dbReference type="InterPro" id="IPR036318">
    <property type="entry name" value="FAD-bd_PCMH-like_sf"/>
</dbReference>
<dbReference type="InterPro" id="IPR016167">
    <property type="entry name" value="FAD-bd_PCMH_sub1"/>
</dbReference>
<dbReference type="NCBIfam" id="TIGR01679">
    <property type="entry name" value="bact_FAD_ox"/>
    <property type="match status" value="1"/>
</dbReference>
<dbReference type="InterPro" id="IPR016169">
    <property type="entry name" value="FAD-bd_PCMH_sub2"/>
</dbReference>
<dbReference type="GO" id="GO:0003885">
    <property type="term" value="F:D-arabinono-1,4-lactone oxidase activity"/>
    <property type="evidence" value="ECO:0007669"/>
    <property type="project" value="InterPro"/>
</dbReference>
<accession>A0A381V0V2</accession>
<dbReference type="AlphaFoldDB" id="A0A381V0V2"/>
<proteinExistence type="predicted"/>
<dbReference type="PANTHER" id="PTHR43762:SF1">
    <property type="entry name" value="D-ARABINONO-1,4-LACTONE OXIDASE"/>
    <property type="match status" value="1"/>
</dbReference>
<dbReference type="Gene3D" id="3.30.70.2520">
    <property type="match status" value="1"/>
</dbReference>
<dbReference type="InterPro" id="IPR016171">
    <property type="entry name" value="Vanillyl_alc_oxidase_C-sub2"/>
</dbReference>
<dbReference type="InterPro" id="IPR010031">
    <property type="entry name" value="FAD_lactone_oxidase-like"/>
</dbReference>
<dbReference type="GO" id="GO:0071949">
    <property type="term" value="F:FAD binding"/>
    <property type="evidence" value="ECO:0007669"/>
    <property type="project" value="InterPro"/>
</dbReference>
<dbReference type="InterPro" id="IPR007173">
    <property type="entry name" value="ALO_C"/>
</dbReference>
<dbReference type="Pfam" id="PF04030">
    <property type="entry name" value="ALO"/>
    <property type="match status" value="1"/>
</dbReference>
<organism evidence="3">
    <name type="scientific">marine metagenome</name>
    <dbReference type="NCBI Taxonomy" id="408172"/>
    <lineage>
        <taxon>unclassified sequences</taxon>
        <taxon>metagenomes</taxon>
        <taxon>ecological metagenomes</taxon>
    </lineage>
</organism>
<dbReference type="Pfam" id="PF01565">
    <property type="entry name" value="FAD_binding_4"/>
    <property type="match status" value="1"/>
</dbReference>
<feature type="non-terminal residue" evidence="3">
    <location>
        <position position="444"/>
    </location>
</feature>
<dbReference type="PIRSF" id="PIRSF000136">
    <property type="entry name" value="LGO_GLO"/>
    <property type="match status" value="1"/>
</dbReference>
<reference evidence="3" key="1">
    <citation type="submission" date="2018-05" db="EMBL/GenBank/DDBJ databases">
        <authorList>
            <person name="Lanie J.A."/>
            <person name="Ng W.-L."/>
            <person name="Kazmierczak K.M."/>
            <person name="Andrzejewski T.M."/>
            <person name="Davidsen T.M."/>
            <person name="Wayne K.J."/>
            <person name="Tettelin H."/>
            <person name="Glass J.I."/>
            <person name="Rusch D."/>
            <person name="Podicherti R."/>
            <person name="Tsui H.-C.T."/>
            <person name="Winkler M.E."/>
        </authorList>
    </citation>
    <scope>NUCLEOTIDE SEQUENCE</scope>
</reference>
<dbReference type="SUPFAM" id="SSF56176">
    <property type="entry name" value="FAD-binding/transporter-associated domain-like"/>
    <property type="match status" value="1"/>
</dbReference>
<evidence type="ECO:0000256" key="1">
    <source>
        <dbReference type="ARBA" id="ARBA00023002"/>
    </source>
</evidence>
<dbReference type="EMBL" id="UINC01007556">
    <property type="protein sequence ID" value="SVA34002.1"/>
    <property type="molecule type" value="Genomic_DNA"/>
</dbReference>
<protein>
    <recommendedName>
        <fullName evidence="2">FAD-binding PCMH-type domain-containing protein</fullName>
    </recommendedName>
</protein>
<dbReference type="InterPro" id="IPR006094">
    <property type="entry name" value="Oxid_FAD_bind_N"/>
</dbReference>
<gene>
    <name evidence="3" type="ORF">METZ01_LOCUS86856</name>
</gene>